<accession>A0A8T0GX80</accession>
<evidence type="ECO:0000313" key="2">
    <source>
        <dbReference type="EMBL" id="KAG0562879.1"/>
    </source>
</evidence>
<sequence>MVIINLCFFYHTCFIIGISISTDSRRYELMYGSNNVFKTCVFFQTYVQRGDLKYNRQKVCKKPYIYNLNFSS</sequence>
<organism evidence="2 3">
    <name type="scientific">Ceratodon purpureus</name>
    <name type="common">Fire moss</name>
    <name type="synonym">Dicranum purpureum</name>
    <dbReference type="NCBI Taxonomy" id="3225"/>
    <lineage>
        <taxon>Eukaryota</taxon>
        <taxon>Viridiplantae</taxon>
        <taxon>Streptophyta</taxon>
        <taxon>Embryophyta</taxon>
        <taxon>Bryophyta</taxon>
        <taxon>Bryophytina</taxon>
        <taxon>Bryopsida</taxon>
        <taxon>Dicranidae</taxon>
        <taxon>Pseudoditrichales</taxon>
        <taxon>Ditrichaceae</taxon>
        <taxon>Ceratodon</taxon>
    </lineage>
</organism>
<feature type="signal peptide" evidence="1">
    <location>
        <begin position="1"/>
        <end position="17"/>
    </location>
</feature>
<keyword evidence="3" id="KW-1185">Reference proteome</keyword>
<reference evidence="2" key="1">
    <citation type="submission" date="2020-06" db="EMBL/GenBank/DDBJ databases">
        <title>WGS assembly of Ceratodon purpureus strain R40.</title>
        <authorList>
            <person name="Carey S.B."/>
            <person name="Jenkins J."/>
            <person name="Shu S."/>
            <person name="Lovell J.T."/>
            <person name="Sreedasyam A."/>
            <person name="Maumus F."/>
            <person name="Tiley G.P."/>
            <person name="Fernandez-Pozo N."/>
            <person name="Barry K."/>
            <person name="Chen C."/>
            <person name="Wang M."/>
            <person name="Lipzen A."/>
            <person name="Daum C."/>
            <person name="Saski C.A."/>
            <person name="Payton A.C."/>
            <person name="Mcbreen J.C."/>
            <person name="Conrad R.E."/>
            <person name="Kollar L.M."/>
            <person name="Olsson S."/>
            <person name="Huttunen S."/>
            <person name="Landis J.B."/>
            <person name="Wickett N.J."/>
            <person name="Johnson M.G."/>
            <person name="Rensing S.A."/>
            <person name="Grimwood J."/>
            <person name="Schmutz J."/>
            <person name="Mcdaniel S.F."/>
        </authorList>
    </citation>
    <scope>NUCLEOTIDE SEQUENCE</scope>
    <source>
        <strain evidence="2">R40</strain>
    </source>
</reference>
<proteinExistence type="predicted"/>
<dbReference type="AlphaFoldDB" id="A0A8T0GX80"/>
<evidence type="ECO:0000313" key="3">
    <source>
        <dbReference type="Proteomes" id="UP000822688"/>
    </source>
</evidence>
<comment type="caution">
    <text evidence="2">The sequence shown here is derived from an EMBL/GenBank/DDBJ whole genome shotgun (WGS) entry which is preliminary data.</text>
</comment>
<feature type="chain" id="PRO_5035937655" description="Secreted protein" evidence="1">
    <location>
        <begin position="18"/>
        <end position="72"/>
    </location>
</feature>
<protein>
    <recommendedName>
        <fullName evidence="4">Secreted protein</fullName>
    </recommendedName>
</protein>
<dbReference type="Proteomes" id="UP000822688">
    <property type="component" value="Chromosome 9"/>
</dbReference>
<name>A0A8T0GX80_CERPU</name>
<dbReference type="EMBL" id="CM026430">
    <property type="protein sequence ID" value="KAG0562879.1"/>
    <property type="molecule type" value="Genomic_DNA"/>
</dbReference>
<keyword evidence="1" id="KW-0732">Signal</keyword>
<evidence type="ECO:0000256" key="1">
    <source>
        <dbReference type="SAM" id="SignalP"/>
    </source>
</evidence>
<evidence type="ECO:0008006" key="4">
    <source>
        <dbReference type="Google" id="ProtNLM"/>
    </source>
</evidence>
<gene>
    <name evidence="2" type="ORF">KC19_9G179000</name>
</gene>